<protein>
    <submittedName>
        <fullName evidence="1">Uncharacterized protein</fullName>
    </submittedName>
</protein>
<evidence type="ECO:0000313" key="2">
    <source>
        <dbReference type="Proteomes" id="UP001163835"/>
    </source>
</evidence>
<organism evidence="1 2">
    <name type="scientific">Lentinula aff. lateritia</name>
    <dbReference type="NCBI Taxonomy" id="2804960"/>
    <lineage>
        <taxon>Eukaryota</taxon>
        <taxon>Fungi</taxon>
        <taxon>Dikarya</taxon>
        <taxon>Basidiomycota</taxon>
        <taxon>Agaricomycotina</taxon>
        <taxon>Agaricomycetes</taxon>
        <taxon>Agaricomycetidae</taxon>
        <taxon>Agaricales</taxon>
        <taxon>Marasmiineae</taxon>
        <taxon>Omphalotaceae</taxon>
        <taxon>Lentinula</taxon>
    </lineage>
</organism>
<name>A0ACC1TT21_9AGAR</name>
<accession>A0ACC1TT21</accession>
<dbReference type="Proteomes" id="UP001163835">
    <property type="component" value="Unassembled WGS sequence"/>
</dbReference>
<keyword evidence="2" id="KW-1185">Reference proteome</keyword>
<sequence length="1170" mass="124406">MNNEQDHLHSTTPLSLSLQPSIIVAAATLVLAGSAVFLKSNLRIANLRLLPKGLESDAQSASEVQHEPHGGISAVIYVERVMSNFRTFIRDIFTDIHEDSNFNDASKFQTSRSKERRKRRKDPMKELTKGGKKAKDLAKLLKHVDLPGPSDPSSSSVPNSGLHSDFVPAQAPQEPSSNSITSNRNRSGSHSESGTRDFSASLSSRSVSICSAAGASARSGQSRDDHEEQDQEEEIPLTAMPPSPALPPEMNNGHSPSTSYGSTPSHAISMFSMSYADTTDTSVQSAECLDLNPALDQRFESNTPLPKSTSNNIRLKNSNNDKNSSPDNFATNKLNTTHGTDVSPAILTSSQSMPSSSSYTRSDQSKDTVASSMLHVISAPSPAGKPPRFRSQTRQEHSLGQVTSSSGVGFSTLMPIHNTSRASSSTSKLDSDYMDGGHVENGDHSTSLTPFNFPTLNGISGSGSTYDSAPGSSKASSSAGFGTPPPGSPNSTSLSTQTQIASLRGALEASRKREEEAKGRDESTRSELERLGNELKVLRWEGNVWRRREGELQAQIHHLVHQVQSYAVYFAPPQQFSPQQQNLAVPQPQRTIGKYTKGKRPQKHSQTSPTSSRSTSKSSRPSHSSHASPIPPLAQLPERQTTTQGSSSSPVGSPIIPPSRLFSPPSTFSPGPYTPFLPNPQNIGPFSPSSSFGMFSPTGAGGMPFASPHLGSTGMMSPLSPHSPYLPYPTYAPFGGFSQGQNQANGSGNSSNGGTMHPMQFLNMLNNTGKGNGASAGSGTEPGGAMSTLSTMSSLNSVTTDSTDSMSPEMTSSPSPAPGTSRERGRKRGRGVAGPGNGDRILGGYGPEYQYGYSYGYPYPYSLPTSYQVYPGTASPKGEIGKEGEGPGENADPEHDADEEVNELLAGSILKRPESMVGLRRSGSGGSSKSKAKEKLQMSPMKDVGFGNELRDGQQFSDDGLSVASPSSDSGVRSALGLEWLRDPGLFRRESSEAISTQRPTPALEAIPMSMPSSPPPSRLPFTSTSTPNEIDLDADIYSSSSSSSNKSLSESASTESSDSVAETPPIEFTFPSIATWGYSYRTHSAGDLNGREQTFRTSTDVEATEDSVSEKQATTMTLIHDTDIKEEITPPADKSDPLSIQSEPALSDTTITLTPNSVKNVHNGTTPAE</sequence>
<evidence type="ECO:0000313" key="1">
    <source>
        <dbReference type="EMBL" id="KAJ3807874.1"/>
    </source>
</evidence>
<comment type="caution">
    <text evidence="1">The sequence shown here is derived from an EMBL/GenBank/DDBJ whole genome shotgun (WGS) entry which is preliminary data.</text>
</comment>
<gene>
    <name evidence="1" type="ORF">F5876DRAFT_79298</name>
</gene>
<proteinExistence type="predicted"/>
<reference evidence="1" key="1">
    <citation type="submission" date="2022-09" db="EMBL/GenBank/DDBJ databases">
        <title>A Global Phylogenomic Analysis of the Shiitake Genus Lentinula.</title>
        <authorList>
            <consortium name="DOE Joint Genome Institute"/>
            <person name="Sierra-Patev S."/>
            <person name="Min B."/>
            <person name="Naranjo-Ortiz M."/>
            <person name="Looney B."/>
            <person name="Konkel Z."/>
            <person name="Slot J.C."/>
            <person name="Sakamoto Y."/>
            <person name="Steenwyk J.L."/>
            <person name="Rokas A."/>
            <person name="Carro J."/>
            <person name="Camarero S."/>
            <person name="Ferreira P."/>
            <person name="Molpeceres G."/>
            <person name="Ruiz-Duenas F.J."/>
            <person name="Serrano A."/>
            <person name="Henrissat B."/>
            <person name="Drula E."/>
            <person name="Hughes K.W."/>
            <person name="Mata J.L."/>
            <person name="Ishikawa N.K."/>
            <person name="Vargas-Isla R."/>
            <person name="Ushijima S."/>
            <person name="Smith C.A."/>
            <person name="Ahrendt S."/>
            <person name="Andreopoulos W."/>
            <person name="He G."/>
            <person name="Labutti K."/>
            <person name="Lipzen A."/>
            <person name="Ng V."/>
            <person name="Riley R."/>
            <person name="Sandor L."/>
            <person name="Barry K."/>
            <person name="Martinez A.T."/>
            <person name="Xiao Y."/>
            <person name="Gibbons J.G."/>
            <person name="Terashima K."/>
            <person name="Grigoriev I.V."/>
            <person name="Hibbett D.S."/>
        </authorList>
    </citation>
    <scope>NUCLEOTIDE SEQUENCE</scope>
    <source>
        <strain evidence="1">TMI1499</strain>
    </source>
</reference>
<dbReference type="EMBL" id="MU795267">
    <property type="protein sequence ID" value="KAJ3807874.1"/>
    <property type="molecule type" value="Genomic_DNA"/>
</dbReference>